<evidence type="ECO:0000313" key="4">
    <source>
        <dbReference type="Proteomes" id="UP001597261"/>
    </source>
</evidence>
<dbReference type="EMBL" id="JBHUDX010000030">
    <property type="protein sequence ID" value="MFD1659194.1"/>
    <property type="molecule type" value="Genomic_DNA"/>
</dbReference>
<feature type="compositionally biased region" description="Low complexity" evidence="1">
    <location>
        <begin position="52"/>
        <end position="61"/>
    </location>
</feature>
<evidence type="ECO:0000256" key="1">
    <source>
        <dbReference type="SAM" id="MobiDB-lite"/>
    </source>
</evidence>
<dbReference type="GO" id="GO:0016787">
    <property type="term" value="F:hydrolase activity"/>
    <property type="evidence" value="ECO:0007669"/>
    <property type="project" value="UniProtKB-KW"/>
</dbReference>
<proteinExistence type="predicted"/>
<keyword evidence="3" id="KW-0378">Hydrolase</keyword>
<comment type="caution">
    <text evidence="3">The sequence shown here is derived from an EMBL/GenBank/DDBJ whole genome shotgun (WGS) entry which is preliminary data.</text>
</comment>
<accession>A0ABW4IPI1</accession>
<dbReference type="InterPro" id="IPR008979">
    <property type="entry name" value="Galactose-bd-like_sf"/>
</dbReference>
<sequence length="219" mass="23047">MPPPSLTLTSSSAPCIARRRGVRHRRGAADPAGTVAGLTAGHDAAHRRRRGTGAYRASAASPTAGPRDNSSLEARHDVLTFTRPPMTEPVDILGPVSARLTVSTDTGHADVFSRPCDVDAQGRSVNICDGLGRLRADGQEPSRITVPMSSTAHRFAVGHRIRWQISKGAHPRYARNPGNGTSAVDTTTFTPVRLTLHAESALTLATHARSSGLGPEEGG</sequence>
<dbReference type="SUPFAM" id="SSF49785">
    <property type="entry name" value="Galactose-binding domain-like"/>
    <property type="match status" value="1"/>
</dbReference>
<evidence type="ECO:0000313" key="3">
    <source>
        <dbReference type="EMBL" id="MFD1659194.1"/>
    </source>
</evidence>
<feature type="domain" description="Xaa-Pro dipeptidyl-peptidase C-terminal" evidence="2">
    <location>
        <begin position="2"/>
        <end position="203"/>
    </location>
</feature>
<dbReference type="NCBIfam" id="TIGR00976">
    <property type="entry name" value="CocE_NonD"/>
    <property type="match status" value="1"/>
</dbReference>
<keyword evidence="4" id="KW-1185">Reference proteome</keyword>
<gene>
    <name evidence="3" type="ORF">ACFSL4_13520</name>
</gene>
<dbReference type="Pfam" id="PF08530">
    <property type="entry name" value="PepX_C"/>
    <property type="match status" value="1"/>
</dbReference>
<dbReference type="Proteomes" id="UP001597261">
    <property type="component" value="Unassembled WGS sequence"/>
</dbReference>
<dbReference type="SMART" id="SM00939">
    <property type="entry name" value="PepX_C"/>
    <property type="match status" value="1"/>
</dbReference>
<dbReference type="RefSeq" id="WP_381082085.1">
    <property type="nucleotide sequence ID" value="NZ_JBHUDX010000030.1"/>
</dbReference>
<name>A0ABW4IPI1_9ACTN</name>
<dbReference type="InterPro" id="IPR013736">
    <property type="entry name" value="Xaa-Pro_dipept_C"/>
</dbReference>
<feature type="region of interest" description="Disordered" evidence="1">
    <location>
        <begin position="41"/>
        <end position="73"/>
    </location>
</feature>
<protein>
    <submittedName>
        <fullName evidence="3">CocE/NonD family hydrolase</fullName>
    </submittedName>
</protein>
<evidence type="ECO:0000259" key="2">
    <source>
        <dbReference type="SMART" id="SM00939"/>
    </source>
</evidence>
<organism evidence="3 4">
    <name type="scientific">Streptomyces caeni</name>
    <dbReference type="NCBI Taxonomy" id="2307231"/>
    <lineage>
        <taxon>Bacteria</taxon>
        <taxon>Bacillati</taxon>
        <taxon>Actinomycetota</taxon>
        <taxon>Actinomycetes</taxon>
        <taxon>Kitasatosporales</taxon>
        <taxon>Streptomycetaceae</taxon>
        <taxon>Streptomyces</taxon>
    </lineage>
</organism>
<dbReference type="Gene3D" id="2.60.120.260">
    <property type="entry name" value="Galactose-binding domain-like"/>
    <property type="match status" value="1"/>
</dbReference>
<reference evidence="4" key="1">
    <citation type="journal article" date="2019" name="Int. J. Syst. Evol. Microbiol.">
        <title>The Global Catalogue of Microorganisms (GCM) 10K type strain sequencing project: providing services to taxonomists for standard genome sequencing and annotation.</title>
        <authorList>
            <consortium name="The Broad Institute Genomics Platform"/>
            <consortium name="The Broad Institute Genome Sequencing Center for Infectious Disease"/>
            <person name="Wu L."/>
            <person name="Ma J."/>
        </authorList>
    </citation>
    <scope>NUCLEOTIDE SEQUENCE [LARGE SCALE GENOMIC DNA]</scope>
    <source>
        <strain evidence="4">CGMCC 1.12470</strain>
    </source>
</reference>
<dbReference type="InterPro" id="IPR005674">
    <property type="entry name" value="CocE/Ser_esterase"/>
</dbReference>